<dbReference type="PANTHER" id="PTHR10366">
    <property type="entry name" value="NAD DEPENDENT EPIMERASE/DEHYDRATASE"/>
    <property type="match status" value="1"/>
</dbReference>
<dbReference type="Proteomes" id="UP000324897">
    <property type="component" value="Chromosome 7"/>
</dbReference>
<dbReference type="OrthoDB" id="2735536at2759"/>
<dbReference type="Gramene" id="TVU19838">
    <property type="protein sequence ID" value="TVU19838"/>
    <property type="gene ID" value="EJB05_36013"/>
</dbReference>
<proteinExistence type="predicted"/>
<dbReference type="SUPFAM" id="SSF51735">
    <property type="entry name" value="NAD(P)-binding Rossmann-fold domains"/>
    <property type="match status" value="1"/>
</dbReference>
<dbReference type="InterPro" id="IPR050425">
    <property type="entry name" value="NAD(P)_dehydrat-like"/>
</dbReference>
<reference evidence="2 3" key="1">
    <citation type="journal article" date="2019" name="Sci. Rep.">
        <title>A high-quality genome of Eragrostis curvula grass provides insights into Poaceae evolution and supports new strategies to enhance forage quality.</title>
        <authorList>
            <person name="Carballo J."/>
            <person name="Santos B.A.C.M."/>
            <person name="Zappacosta D."/>
            <person name="Garbus I."/>
            <person name="Selva J.P."/>
            <person name="Gallo C.A."/>
            <person name="Diaz A."/>
            <person name="Albertini E."/>
            <person name="Caccamo M."/>
            <person name="Echenique V."/>
        </authorList>
    </citation>
    <scope>NUCLEOTIDE SEQUENCE [LARGE SCALE GENOMIC DNA]</scope>
    <source>
        <strain evidence="3">cv. Victoria</strain>
        <tissue evidence="2">Leaf</tissue>
    </source>
</reference>
<comment type="caution">
    <text evidence="2">The sequence shown here is derived from an EMBL/GenBank/DDBJ whole genome shotgun (WGS) entry which is preliminary data.</text>
</comment>
<name>A0A5J9U981_9POAL</name>
<keyword evidence="3" id="KW-1185">Reference proteome</keyword>
<evidence type="ECO:0000313" key="2">
    <source>
        <dbReference type="EMBL" id="TVU19838.1"/>
    </source>
</evidence>
<evidence type="ECO:0008006" key="4">
    <source>
        <dbReference type="Google" id="ProtNLM"/>
    </source>
</evidence>
<sequence length="231" mass="25761">SVSVPLNSRGGLAAQGGRHRLRRFHERVVLDADQPLLRLLQRSPGRKHHHHKNDELTSFPAYAWSKTLAEKELLRYNEQETRALEVVSLVCGLVGGDTIQPYLWSSLPVIVSPLTGSEPHHNSLLFLQALLGSVPVVHLEDVCEAHAFCMDQPAMADRFLCAAGDPTMRDIVDRFVAKYPDLKIRLEDVTGEGVRVPVDTSKLVELGFRYKFGVDETLDCSVECAKRLGEL</sequence>
<dbReference type="EMBL" id="RWGY01000029">
    <property type="protein sequence ID" value="TVU19838.1"/>
    <property type="molecule type" value="Genomic_DNA"/>
</dbReference>
<accession>A0A5J9U981</accession>
<dbReference type="Gene3D" id="3.40.50.720">
    <property type="entry name" value="NAD(P)-binding Rossmann-like Domain"/>
    <property type="match status" value="1"/>
</dbReference>
<feature type="non-terminal residue" evidence="2">
    <location>
        <position position="1"/>
    </location>
</feature>
<dbReference type="PANTHER" id="PTHR10366:SF696">
    <property type="entry name" value="OS07G0601900 PROTEIN"/>
    <property type="match status" value="1"/>
</dbReference>
<evidence type="ECO:0000313" key="3">
    <source>
        <dbReference type="Proteomes" id="UP000324897"/>
    </source>
</evidence>
<gene>
    <name evidence="2" type="ORF">EJB05_36013</name>
</gene>
<keyword evidence="1" id="KW-0560">Oxidoreductase</keyword>
<dbReference type="InterPro" id="IPR036291">
    <property type="entry name" value="NAD(P)-bd_dom_sf"/>
</dbReference>
<dbReference type="GO" id="GO:0016616">
    <property type="term" value="F:oxidoreductase activity, acting on the CH-OH group of donors, NAD or NADP as acceptor"/>
    <property type="evidence" value="ECO:0007669"/>
    <property type="project" value="TreeGrafter"/>
</dbReference>
<organism evidence="2 3">
    <name type="scientific">Eragrostis curvula</name>
    <name type="common">weeping love grass</name>
    <dbReference type="NCBI Taxonomy" id="38414"/>
    <lineage>
        <taxon>Eukaryota</taxon>
        <taxon>Viridiplantae</taxon>
        <taxon>Streptophyta</taxon>
        <taxon>Embryophyta</taxon>
        <taxon>Tracheophyta</taxon>
        <taxon>Spermatophyta</taxon>
        <taxon>Magnoliopsida</taxon>
        <taxon>Liliopsida</taxon>
        <taxon>Poales</taxon>
        <taxon>Poaceae</taxon>
        <taxon>PACMAD clade</taxon>
        <taxon>Chloridoideae</taxon>
        <taxon>Eragrostideae</taxon>
        <taxon>Eragrostidinae</taxon>
        <taxon>Eragrostis</taxon>
    </lineage>
</organism>
<dbReference type="AlphaFoldDB" id="A0A5J9U981"/>
<evidence type="ECO:0000256" key="1">
    <source>
        <dbReference type="ARBA" id="ARBA00023002"/>
    </source>
</evidence>
<protein>
    <recommendedName>
        <fullName evidence="4">NAD-dependent epimerase/dehydratase domain-containing protein</fullName>
    </recommendedName>
</protein>